<dbReference type="InterPro" id="IPR008772">
    <property type="entry name" value="Phosphonate_metab_PhnH"/>
</dbReference>
<dbReference type="Gene3D" id="3.40.50.11310">
    <property type="entry name" value="Bacterial phosphonate metabolism protein PhnH"/>
    <property type="match status" value="1"/>
</dbReference>
<keyword evidence="1" id="KW-0456">Lyase</keyword>
<dbReference type="Proteomes" id="UP001251085">
    <property type="component" value="Unassembled WGS sequence"/>
</dbReference>
<dbReference type="InterPro" id="IPR038058">
    <property type="entry name" value="PhnH-like_sp"/>
</dbReference>
<accession>A0ABU3ED46</accession>
<proteinExistence type="predicted"/>
<keyword evidence="2" id="KW-1185">Reference proteome</keyword>
<protein>
    <submittedName>
        <fullName evidence="1">Phosphonate C-P lyase system protein PhnH</fullName>
    </submittedName>
</protein>
<comment type="caution">
    <text evidence="1">The sequence shown here is derived from an EMBL/GenBank/DDBJ whole genome shotgun (WGS) entry which is preliminary data.</text>
</comment>
<dbReference type="SUPFAM" id="SSF159709">
    <property type="entry name" value="PhnH-like"/>
    <property type="match status" value="1"/>
</dbReference>
<dbReference type="NCBIfam" id="TIGR03292">
    <property type="entry name" value="PhnH_redo"/>
    <property type="match status" value="1"/>
</dbReference>
<evidence type="ECO:0000313" key="2">
    <source>
        <dbReference type="Proteomes" id="UP001251085"/>
    </source>
</evidence>
<dbReference type="Pfam" id="PF05845">
    <property type="entry name" value="PhnH"/>
    <property type="match status" value="1"/>
</dbReference>
<dbReference type="GO" id="GO:0016829">
    <property type="term" value="F:lyase activity"/>
    <property type="evidence" value="ECO:0007669"/>
    <property type="project" value="UniProtKB-KW"/>
</dbReference>
<name>A0ABU3ED46_9RHOB</name>
<dbReference type="EMBL" id="JAVRQI010000006">
    <property type="protein sequence ID" value="MDT1062161.1"/>
    <property type="molecule type" value="Genomic_DNA"/>
</dbReference>
<reference evidence="2" key="1">
    <citation type="submission" date="2023-07" db="EMBL/GenBank/DDBJ databases">
        <title>Characterization of two Paracoccaceae strains isolated from Phycosphere and proposal of Xinfangfangia lacusdiani sp. nov.</title>
        <authorList>
            <person name="Deng Y."/>
            <person name="Zhang Y.Q."/>
        </authorList>
    </citation>
    <scope>NUCLEOTIDE SEQUENCE [LARGE SCALE GENOMIC DNA]</scope>
    <source>
        <strain evidence="2">CPCC 101403</strain>
    </source>
</reference>
<dbReference type="RefSeq" id="WP_311759256.1">
    <property type="nucleotide sequence ID" value="NZ_JAVRQI010000006.1"/>
</dbReference>
<organism evidence="1 2">
    <name type="scientific">Paracoccus broussonetiae</name>
    <dbReference type="NCBI Taxonomy" id="3075834"/>
    <lineage>
        <taxon>Bacteria</taxon>
        <taxon>Pseudomonadati</taxon>
        <taxon>Pseudomonadota</taxon>
        <taxon>Alphaproteobacteria</taxon>
        <taxon>Rhodobacterales</taxon>
        <taxon>Paracoccaceae</taxon>
        <taxon>Paracoccus</taxon>
    </lineage>
</organism>
<gene>
    <name evidence="1" type="primary">phnH</name>
    <name evidence="1" type="ORF">RM190_09850</name>
</gene>
<evidence type="ECO:0000313" key="1">
    <source>
        <dbReference type="EMBL" id="MDT1062161.1"/>
    </source>
</evidence>
<sequence>MNAPLPRLSGGFAEPSRDSAHGFRAILNAMARPGTMLDLQAGHGPAPISAAAATVLLVLCDRTTPLHLAASHDTPELRDWIAFHCAAPLVAAEEAQFALGDWPSLQPVARFQIGTAEYPDRAATLIVDHHDFQGPQSNLRGPGIRDTAGLALPDPRAFARNHACFPLGWDAILTSGNRVAALPRSTEVF</sequence>
<dbReference type="PIRSF" id="PIRSF020680">
    <property type="entry name" value="PhnH"/>
    <property type="match status" value="1"/>
</dbReference>